<dbReference type="FunCoup" id="Q54XD2">
    <property type="interactions" value="435"/>
</dbReference>
<feature type="compositionally biased region" description="Polar residues" evidence="7">
    <location>
        <begin position="23"/>
        <end position="50"/>
    </location>
</feature>
<proteinExistence type="predicted"/>
<feature type="region of interest" description="Disordered" evidence="7">
    <location>
        <begin position="1"/>
        <end position="80"/>
    </location>
</feature>
<dbReference type="PaxDb" id="44689-DDB0215311"/>
<name>Q54XD2_DICDI</name>
<evidence type="ECO:0000313" key="8">
    <source>
        <dbReference type="EMBL" id="EAL67938.1"/>
    </source>
</evidence>
<organism evidence="8 9">
    <name type="scientific">Dictyostelium discoideum</name>
    <name type="common">Social amoeba</name>
    <dbReference type="NCBI Taxonomy" id="44689"/>
    <lineage>
        <taxon>Eukaryota</taxon>
        <taxon>Amoebozoa</taxon>
        <taxon>Evosea</taxon>
        <taxon>Eumycetozoa</taxon>
        <taxon>Dictyostelia</taxon>
        <taxon>Dictyosteliales</taxon>
        <taxon>Dictyosteliaceae</taxon>
        <taxon>Dictyostelium</taxon>
    </lineage>
</organism>
<dbReference type="Proteomes" id="UP000002195">
    <property type="component" value="Unassembled WGS sequence"/>
</dbReference>
<reference evidence="8 9" key="1">
    <citation type="journal article" date="2005" name="Nature">
        <title>The genome of the social amoeba Dictyostelium discoideum.</title>
        <authorList>
            <consortium name="The Dictyostelium discoideum Sequencing Consortium"/>
            <person name="Eichinger L."/>
            <person name="Pachebat J.A."/>
            <person name="Glockner G."/>
            <person name="Rajandream M.A."/>
            <person name="Sucgang R."/>
            <person name="Berriman M."/>
            <person name="Song J."/>
            <person name="Olsen R."/>
            <person name="Szafranski K."/>
            <person name="Xu Q."/>
            <person name="Tunggal B."/>
            <person name="Kummerfeld S."/>
            <person name="Madera M."/>
            <person name="Konfortov B.A."/>
            <person name="Rivero F."/>
            <person name="Bankier A.T."/>
            <person name="Lehmann R."/>
            <person name="Hamlin N."/>
            <person name="Davies R."/>
            <person name="Gaudet P."/>
            <person name="Fey P."/>
            <person name="Pilcher K."/>
            <person name="Chen G."/>
            <person name="Saunders D."/>
            <person name="Sodergren E."/>
            <person name="Davis P."/>
            <person name="Kerhornou A."/>
            <person name="Nie X."/>
            <person name="Hall N."/>
            <person name="Anjard C."/>
            <person name="Hemphill L."/>
            <person name="Bason N."/>
            <person name="Farbrother P."/>
            <person name="Desany B."/>
            <person name="Just E."/>
            <person name="Morio T."/>
            <person name="Rost R."/>
            <person name="Churcher C."/>
            <person name="Cooper J."/>
            <person name="Haydock S."/>
            <person name="van Driessche N."/>
            <person name="Cronin A."/>
            <person name="Goodhead I."/>
            <person name="Muzny D."/>
            <person name="Mourier T."/>
            <person name="Pain A."/>
            <person name="Lu M."/>
            <person name="Harper D."/>
            <person name="Lindsay R."/>
            <person name="Hauser H."/>
            <person name="James K."/>
            <person name="Quiles M."/>
            <person name="Madan Babu M."/>
            <person name="Saito T."/>
            <person name="Buchrieser C."/>
            <person name="Wardroper A."/>
            <person name="Felder M."/>
            <person name="Thangavelu M."/>
            <person name="Johnson D."/>
            <person name="Knights A."/>
            <person name="Loulseged H."/>
            <person name="Mungall K."/>
            <person name="Oliver K."/>
            <person name="Price C."/>
            <person name="Quail M.A."/>
            <person name="Urushihara H."/>
            <person name="Hernandez J."/>
            <person name="Rabbinowitsch E."/>
            <person name="Steffen D."/>
            <person name="Sanders M."/>
            <person name="Ma J."/>
            <person name="Kohara Y."/>
            <person name="Sharp S."/>
            <person name="Simmonds M."/>
            <person name="Spiegler S."/>
            <person name="Tivey A."/>
            <person name="Sugano S."/>
            <person name="White B."/>
            <person name="Walker D."/>
            <person name="Woodward J."/>
            <person name="Winckler T."/>
            <person name="Tanaka Y."/>
            <person name="Shaulsky G."/>
            <person name="Schleicher M."/>
            <person name="Weinstock G."/>
            <person name="Rosenthal A."/>
            <person name="Cox E.C."/>
            <person name="Chisholm R.L."/>
            <person name="Gibbs R."/>
            <person name="Loomis W.F."/>
            <person name="Platzer M."/>
            <person name="Kay R.R."/>
            <person name="Williams J."/>
            <person name="Dear P.H."/>
            <person name="Noegel A.A."/>
            <person name="Barrell B."/>
            <person name="Kuspa A."/>
        </authorList>
    </citation>
    <scope>NUCLEOTIDE SEQUENCE [LARGE SCALE GENOMIC DNA]</scope>
    <source>
        <strain evidence="8 9">AX4</strain>
    </source>
</reference>
<comment type="subcellular location">
    <subcellularLocation>
        <location evidence="2">Cytoplasmic vesicle</location>
    </subcellularLocation>
    <subcellularLocation>
        <location evidence="1">Early endosome</location>
    </subcellularLocation>
    <subcellularLocation>
        <location evidence="3">Late endosome</location>
    </subcellularLocation>
</comment>
<keyword evidence="5" id="KW-0968">Cytoplasmic vesicle</keyword>
<comment type="caution">
    <text evidence="8">The sequence shown here is derived from an EMBL/GenBank/DDBJ whole genome shotgun (WGS) entry which is preliminary data.</text>
</comment>
<evidence type="ECO:0000256" key="2">
    <source>
        <dbReference type="ARBA" id="ARBA00004541"/>
    </source>
</evidence>
<dbReference type="STRING" id="44689.Q54XD2"/>
<feature type="compositionally biased region" description="Gly residues" evidence="7">
    <location>
        <begin position="53"/>
        <end position="62"/>
    </location>
</feature>
<evidence type="ECO:0000256" key="4">
    <source>
        <dbReference type="ARBA" id="ARBA00022753"/>
    </source>
</evidence>
<dbReference type="dictyBase" id="DDB_G0279033"/>
<evidence type="ECO:0000256" key="7">
    <source>
        <dbReference type="SAM" id="MobiDB-lite"/>
    </source>
</evidence>
<dbReference type="eggNOG" id="ENOG502RSSD">
    <property type="taxonomic scope" value="Eukaryota"/>
</dbReference>
<dbReference type="SMR" id="Q54XD2"/>
<keyword evidence="6" id="KW-0175">Coiled coil</keyword>
<dbReference type="GO" id="GO:0005770">
    <property type="term" value="C:late endosome"/>
    <property type="evidence" value="ECO:0007669"/>
    <property type="project" value="UniProtKB-SubCell"/>
</dbReference>
<keyword evidence="9" id="KW-1185">Reference proteome</keyword>
<feature type="compositionally biased region" description="Polar residues" evidence="7">
    <location>
        <begin position="1"/>
        <end position="10"/>
    </location>
</feature>
<feature type="coiled-coil region" evidence="6">
    <location>
        <begin position="321"/>
        <end position="372"/>
    </location>
</feature>
<dbReference type="EMBL" id="AAFI02000026">
    <property type="protein sequence ID" value="EAL67938.1"/>
    <property type="molecule type" value="Genomic_DNA"/>
</dbReference>
<protein>
    <submittedName>
        <fullName evidence="8">Uncharacterized protein</fullName>
    </submittedName>
</protein>
<evidence type="ECO:0000313" key="9">
    <source>
        <dbReference type="Proteomes" id="UP000002195"/>
    </source>
</evidence>
<dbReference type="InterPro" id="IPR040057">
    <property type="entry name" value="Spe-39"/>
</dbReference>
<evidence type="ECO:0000256" key="6">
    <source>
        <dbReference type="SAM" id="Coils"/>
    </source>
</evidence>
<dbReference type="InParanoid" id="Q54XD2"/>
<keyword evidence="4" id="KW-0967">Endosome</keyword>
<dbReference type="PANTHER" id="PTHR13364:SF6">
    <property type="entry name" value="SPERMATOGENESIS-DEFECTIVE PROTEIN 39 HOMOLOG"/>
    <property type="match status" value="1"/>
</dbReference>
<feature type="compositionally biased region" description="Low complexity" evidence="7">
    <location>
        <begin position="63"/>
        <end position="76"/>
    </location>
</feature>
<dbReference type="VEuPathDB" id="AmoebaDB:DDB_G0279033"/>
<dbReference type="OMA" id="YRETHNH"/>
<sequence>MSNVKSTTPSKGIFDSFLEKLTPNKTPTKRSTFNGSSTPTPNGSNNQNTPIKVGGGGGGGGSTQQQQQQTPSKGGTLTTSASTNLLGQFQLNIETNNINRQSDFSTNLDDFGGGTAGGMTNGGDLDDSEKMLTYKDSTIIVNKELLGGDDHYLGSIEPQLSVLNKPIKKEIPKLNKQQSFHSNKNSGVNANLYIDPSTPISALTPQTSTTITSTSTISTSTTTNISQLPIQTQQIINNTNNTNTTNNNNNNNINTNNNSSNINNQPVNNNKQQQQQQQQQILNNNNNIPIQQQINEQTFGGDIDSFSFANLDIPMACRLFLDHLKSENSELKRQLNIVLNDNADQWEQTINLKSNIEELELYNNQLDQWSESLRTQLMNSAELLVNHHRKIDNLYELLSGVGEQKDSFQSLYEQSQEQLSKLDEKNSRLNLQLKDYKILTKDLDLQIKDLNKEIRDQKDFSIVTIIWRIKNGIEPSGIERKKSIQEKNQLLDEAVRVYQLDYNELVLLRVITFLKNTLSWKVFIQILKNNYDSLDYYIKYCKQTKKFNELKLIYRETHNHLEEGLLMLKEALDEKDTNLQLYSLYSCVSFFELYEHLYFYKATVLKHIDSIKNGINLNWDNLDFKTFKN</sequence>
<feature type="coiled-coil region" evidence="6">
    <location>
        <begin position="405"/>
        <end position="453"/>
    </location>
</feature>
<gene>
    <name evidence="8" type="ORF">DDB_G0279033</name>
</gene>
<accession>Q54XD2</accession>
<dbReference type="RefSeq" id="XP_641929.1">
    <property type="nucleotide sequence ID" value="XM_636837.1"/>
</dbReference>
<dbReference type="PANTHER" id="PTHR13364">
    <property type="entry name" value="DEFECTIVE SPERMATOGENESIS PROTEIN 39"/>
    <property type="match status" value="1"/>
</dbReference>
<evidence type="ECO:0000256" key="5">
    <source>
        <dbReference type="ARBA" id="ARBA00023329"/>
    </source>
</evidence>
<evidence type="ECO:0000256" key="3">
    <source>
        <dbReference type="ARBA" id="ARBA00004603"/>
    </source>
</evidence>
<dbReference type="AlphaFoldDB" id="Q54XD2"/>
<feature type="region of interest" description="Disordered" evidence="7">
    <location>
        <begin position="238"/>
        <end position="279"/>
    </location>
</feature>
<dbReference type="GO" id="GO:0005769">
    <property type="term" value="C:early endosome"/>
    <property type="evidence" value="ECO:0007669"/>
    <property type="project" value="UniProtKB-SubCell"/>
</dbReference>
<dbReference type="KEGG" id="ddi:DDB_G0279033"/>
<dbReference type="HOGENOM" id="CLU_435082_0_0_1"/>
<evidence type="ECO:0000256" key="1">
    <source>
        <dbReference type="ARBA" id="ARBA00004412"/>
    </source>
</evidence>
<dbReference type="GeneID" id="8621841"/>